<keyword evidence="5" id="KW-0648">Protein biosynthesis</keyword>
<comment type="similarity">
    <text evidence="2 7">Belongs to the TRAFAC class translation factor GTPase superfamily. Classic translation factor GTPase family. EF-Tu/EF-1A subfamily.</text>
</comment>
<dbReference type="PANTHER" id="PTHR43721:SF22">
    <property type="entry name" value="ELONGATION FACTOR TU, MITOCHONDRIAL"/>
    <property type="match status" value="1"/>
</dbReference>
<evidence type="ECO:0000256" key="5">
    <source>
        <dbReference type="ARBA" id="ARBA00022917"/>
    </source>
</evidence>
<dbReference type="InterPro" id="IPR004160">
    <property type="entry name" value="Transl_elong_EFTu/EF1A_C"/>
</dbReference>
<dbReference type="SUPFAM" id="SSF50447">
    <property type="entry name" value="Translation proteins"/>
    <property type="match status" value="1"/>
</dbReference>
<dbReference type="CDD" id="cd03707">
    <property type="entry name" value="EFTU_III"/>
    <property type="match status" value="1"/>
</dbReference>
<dbReference type="InterPro" id="IPR033720">
    <property type="entry name" value="EFTU_2"/>
</dbReference>
<evidence type="ECO:0000256" key="6">
    <source>
        <dbReference type="ARBA" id="ARBA00023134"/>
    </source>
</evidence>
<evidence type="ECO:0000259" key="8">
    <source>
        <dbReference type="PROSITE" id="PS51722"/>
    </source>
</evidence>
<dbReference type="FunFam" id="3.40.50.300:FF:000003">
    <property type="entry name" value="Elongation factor Tu"/>
    <property type="match status" value="1"/>
</dbReference>
<dbReference type="Pfam" id="PF03144">
    <property type="entry name" value="GTP_EFTU_D2"/>
    <property type="match status" value="1"/>
</dbReference>
<accession>A0ABD0TVS0</accession>
<dbReference type="NCBIfam" id="NF009373">
    <property type="entry name" value="PRK12736.1"/>
    <property type="match status" value="1"/>
</dbReference>
<dbReference type="InterPro" id="IPR027417">
    <property type="entry name" value="P-loop_NTPase"/>
</dbReference>
<dbReference type="InterPro" id="IPR009000">
    <property type="entry name" value="Transl_B-barrel_sf"/>
</dbReference>
<dbReference type="PRINTS" id="PR00315">
    <property type="entry name" value="ELONGATNFCT"/>
</dbReference>
<dbReference type="NCBIfam" id="NF000766">
    <property type="entry name" value="PRK00049.1"/>
    <property type="match status" value="1"/>
</dbReference>
<dbReference type="NCBIfam" id="NF009372">
    <property type="entry name" value="PRK12735.1"/>
    <property type="match status" value="1"/>
</dbReference>
<dbReference type="PROSITE" id="PS00301">
    <property type="entry name" value="G_TR_1"/>
    <property type="match status" value="1"/>
</dbReference>
<dbReference type="HAMAP" id="MF_00118_B">
    <property type="entry name" value="EF_Tu_B"/>
    <property type="match status" value="1"/>
</dbReference>
<evidence type="ECO:0000256" key="3">
    <source>
        <dbReference type="ARBA" id="ARBA00022741"/>
    </source>
</evidence>
<evidence type="ECO:0000256" key="1">
    <source>
        <dbReference type="ARBA" id="ARBA00003982"/>
    </source>
</evidence>
<dbReference type="InterPro" id="IPR041709">
    <property type="entry name" value="EF-Tu_GTP-bd"/>
</dbReference>
<dbReference type="SUPFAM" id="SSF52540">
    <property type="entry name" value="P-loop containing nucleoside triphosphate hydrolases"/>
    <property type="match status" value="1"/>
</dbReference>
<dbReference type="GO" id="GO:0003746">
    <property type="term" value="F:translation elongation factor activity"/>
    <property type="evidence" value="ECO:0007669"/>
    <property type="project" value="UniProtKB-UniRule"/>
</dbReference>
<dbReference type="Gene3D" id="3.40.50.300">
    <property type="entry name" value="P-loop containing nucleotide triphosphate hydrolases"/>
    <property type="match status" value="1"/>
</dbReference>
<dbReference type="GO" id="GO:0005525">
    <property type="term" value="F:GTP binding"/>
    <property type="evidence" value="ECO:0007669"/>
    <property type="project" value="UniProtKB-UniRule"/>
</dbReference>
<dbReference type="Pfam" id="PF03143">
    <property type="entry name" value="GTP_EFTU_D3"/>
    <property type="match status" value="1"/>
</dbReference>
<dbReference type="InterPro" id="IPR000795">
    <property type="entry name" value="T_Tr_GTP-bd_dom"/>
</dbReference>
<dbReference type="InterPro" id="IPR004161">
    <property type="entry name" value="EFTu-like_2"/>
</dbReference>
<dbReference type="InterPro" id="IPR009001">
    <property type="entry name" value="Transl_elong_EF1A/Init_IF2_C"/>
</dbReference>
<sequence length="454" mass="49900">MAALAVIRNPSCRRLSRFSSTYLYHSICPRAVVGQETQIFSTENVGRNLDVSYWWRRSMATFTRTKPHVNVGTIGHVDHGKTTLTAAITKVLAEEGKAKAVAFDEIDKAPEEKARGITIATAHVEYETTKRHYAHVDCPGHADYVKNMITGAAQMDGGILVVSAPDGPMPQTKEHILLARQVGVPSLVCFLNKVDAVDDPELLELVEMELRELLSFYKFPGDEIPIIRGSALSALQGTNEEIGRQAILKLMDAVDDYIPDPIRQLDKPFLMPIEDVFSIQGRGTVVTGRIEQGTIKTGEDVEILGLMQGGPLKTTVTGVEMFKKILDHGQAGDNVGLLLRGLKRGDVQRGQVVCKPGTVKTYKRFEAEIYVLTKDEGGRHTAFFSNYRPQFYLRTADVTGKVELPENVKMVMPGDNVTAIFELISHVPLEAGQRFALREGGRTVGAGVVSKVIS</sequence>
<dbReference type="Gene3D" id="2.40.30.10">
    <property type="entry name" value="Translation factors"/>
    <property type="match status" value="2"/>
</dbReference>
<organism evidence="9 10">
    <name type="scientific">Dendrobium thyrsiflorum</name>
    <name type="common">Pinecone-like raceme dendrobium</name>
    <name type="synonym">Orchid</name>
    <dbReference type="NCBI Taxonomy" id="117978"/>
    <lineage>
        <taxon>Eukaryota</taxon>
        <taxon>Viridiplantae</taxon>
        <taxon>Streptophyta</taxon>
        <taxon>Embryophyta</taxon>
        <taxon>Tracheophyta</taxon>
        <taxon>Spermatophyta</taxon>
        <taxon>Magnoliopsida</taxon>
        <taxon>Liliopsida</taxon>
        <taxon>Asparagales</taxon>
        <taxon>Orchidaceae</taxon>
        <taxon>Epidendroideae</taxon>
        <taxon>Malaxideae</taxon>
        <taxon>Dendrobiinae</taxon>
        <taxon>Dendrobium</taxon>
    </lineage>
</organism>
<dbReference type="PROSITE" id="PS51722">
    <property type="entry name" value="G_TR_2"/>
    <property type="match status" value="1"/>
</dbReference>
<dbReference type="FunFam" id="2.40.30.10:FF:000001">
    <property type="entry name" value="Elongation factor Tu"/>
    <property type="match status" value="1"/>
</dbReference>
<dbReference type="InterPro" id="IPR031157">
    <property type="entry name" value="G_TR_CS"/>
</dbReference>
<dbReference type="InterPro" id="IPR005225">
    <property type="entry name" value="Small_GTP-bd"/>
</dbReference>
<proteinExistence type="inferred from homology"/>
<gene>
    <name evidence="9" type="ORF">M5K25_028116</name>
</gene>
<keyword evidence="10" id="KW-1185">Reference proteome</keyword>
<evidence type="ECO:0000256" key="2">
    <source>
        <dbReference type="ARBA" id="ARBA00007249"/>
    </source>
</evidence>
<evidence type="ECO:0000256" key="7">
    <source>
        <dbReference type="RuleBase" id="RU000325"/>
    </source>
</evidence>
<dbReference type="InterPro" id="IPR050055">
    <property type="entry name" value="EF-Tu_GTPase"/>
</dbReference>
<keyword evidence="6 7" id="KW-0342">GTP-binding</keyword>
<feature type="domain" description="Tr-type G" evidence="8">
    <location>
        <begin position="66"/>
        <end position="262"/>
    </location>
</feature>
<dbReference type="NCBIfam" id="TIGR00485">
    <property type="entry name" value="EF-Tu"/>
    <property type="match status" value="1"/>
</dbReference>
<dbReference type="EMBL" id="JANQDX010000020">
    <property type="protein sequence ID" value="KAL0903719.1"/>
    <property type="molecule type" value="Genomic_DNA"/>
</dbReference>
<dbReference type="InterPro" id="IPR004541">
    <property type="entry name" value="Transl_elong_EFTu/EF1A_bac/org"/>
</dbReference>
<evidence type="ECO:0000313" key="10">
    <source>
        <dbReference type="Proteomes" id="UP001552299"/>
    </source>
</evidence>
<evidence type="ECO:0000256" key="4">
    <source>
        <dbReference type="ARBA" id="ARBA00022768"/>
    </source>
</evidence>
<comment type="function">
    <text evidence="1 7">This protein promotes the GTP-dependent binding of aminoacyl-tRNA to the A-site of ribosomes during protein biosynthesis.</text>
</comment>
<dbReference type="SUPFAM" id="SSF50465">
    <property type="entry name" value="EF-Tu/eEF-1alpha/eIF2-gamma C-terminal domain"/>
    <property type="match status" value="1"/>
</dbReference>
<dbReference type="CDD" id="cd01884">
    <property type="entry name" value="EF_Tu"/>
    <property type="match status" value="1"/>
</dbReference>
<comment type="caution">
    <text evidence="9">The sequence shown here is derived from an EMBL/GenBank/DDBJ whole genome shotgun (WGS) entry which is preliminary data.</text>
</comment>
<dbReference type="Proteomes" id="UP001552299">
    <property type="component" value="Unassembled WGS sequence"/>
</dbReference>
<name>A0ABD0TVS0_DENTH</name>
<dbReference type="CDD" id="cd03697">
    <property type="entry name" value="EFTU_II"/>
    <property type="match status" value="1"/>
</dbReference>
<dbReference type="PANTHER" id="PTHR43721">
    <property type="entry name" value="ELONGATION FACTOR TU-RELATED"/>
    <property type="match status" value="1"/>
</dbReference>
<protein>
    <recommendedName>
        <fullName evidence="7">Elongation factor Tu</fullName>
    </recommendedName>
</protein>
<dbReference type="GO" id="GO:0003924">
    <property type="term" value="F:GTPase activity"/>
    <property type="evidence" value="ECO:0007669"/>
    <property type="project" value="UniProtKB-UniRule"/>
</dbReference>
<keyword evidence="3 7" id="KW-0547">Nucleotide-binding</keyword>
<dbReference type="AlphaFoldDB" id="A0ABD0TVS0"/>
<keyword evidence="4 7" id="KW-0251">Elongation factor</keyword>
<reference evidence="9 10" key="1">
    <citation type="journal article" date="2024" name="Plant Biotechnol. J.">
        <title>Dendrobium thyrsiflorum genome and its molecular insights into genes involved in important horticultural traits.</title>
        <authorList>
            <person name="Chen B."/>
            <person name="Wang J.Y."/>
            <person name="Zheng P.J."/>
            <person name="Li K.L."/>
            <person name="Liang Y.M."/>
            <person name="Chen X.F."/>
            <person name="Zhang C."/>
            <person name="Zhao X."/>
            <person name="He X."/>
            <person name="Zhang G.Q."/>
            <person name="Liu Z.J."/>
            <person name="Xu Q."/>
        </authorList>
    </citation>
    <scope>NUCLEOTIDE SEQUENCE [LARGE SCALE GENOMIC DNA]</scope>
    <source>
        <strain evidence="9">GZMU011</strain>
    </source>
</reference>
<dbReference type="Pfam" id="PF00009">
    <property type="entry name" value="GTP_EFTU"/>
    <property type="match status" value="1"/>
</dbReference>
<evidence type="ECO:0000313" key="9">
    <source>
        <dbReference type="EMBL" id="KAL0903719.1"/>
    </source>
</evidence>
<dbReference type="NCBIfam" id="TIGR00231">
    <property type="entry name" value="small_GTP"/>
    <property type="match status" value="1"/>
</dbReference>